<feature type="transmembrane region" description="Helical" evidence="6">
    <location>
        <begin position="296"/>
        <end position="315"/>
    </location>
</feature>
<feature type="transmembrane region" description="Helical" evidence="6">
    <location>
        <begin position="336"/>
        <end position="362"/>
    </location>
</feature>
<protein>
    <submittedName>
        <fullName evidence="8">ABC transporter G family member 20</fullName>
    </submittedName>
</protein>
<evidence type="ECO:0000313" key="9">
    <source>
        <dbReference type="Proteomes" id="UP000198287"/>
    </source>
</evidence>
<sequence length="486" mass="54834">MHKNNIMRTKRNTEDNPSSLLRKCKAVTMQDAVLYLCRQDEVNLSHEKFESQNATKSISSTRMNRKASRFNDLNAMCSPRVKPNNAKIIHALSVKWWTRHCRDWRLLFGELGIPILVALTFEIIAGTEPSGVKFGIIHNDPGFNISDATCNYNNATRCFENVGICDFLKNFETDKFSWIHVNSFQDGVSLLEGGRVLGMLEFPANFSLHMQNRMLQRNFANNETIDGSTISVRMDESNKILTFWARKIIIDKYLKFIESIAFACSFNGNIAQPGLQFTAIYGSIELFDVLSYMKPGIIILHMFLLPMSIVLISTEDRVVGVEGREFISGVHFRHRLISAILTQSCMILVQIGIFLGVMYTFYGTVIKGSWVLAVSLIYSCAITGLMFGAMIGALCDKILDVIFILMLVVLGQLFATGMFPLEMAPWIVRQLFVFLPITQMTKALRSICTKGWGITNPVVVTGFLPVLGWIAVSLVVIVLAERRRYK</sequence>
<dbReference type="OrthoDB" id="8061355at2759"/>
<dbReference type="GO" id="GO:0140359">
    <property type="term" value="F:ABC-type transporter activity"/>
    <property type="evidence" value="ECO:0007669"/>
    <property type="project" value="InterPro"/>
</dbReference>
<evidence type="ECO:0000256" key="3">
    <source>
        <dbReference type="ARBA" id="ARBA00022692"/>
    </source>
</evidence>
<gene>
    <name evidence="8" type="ORF">Fcan01_10605</name>
</gene>
<keyword evidence="5 6" id="KW-0472">Membrane</keyword>
<evidence type="ECO:0000259" key="7">
    <source>
        <dbReference type="Pfam" id="PF12698"/>
    </source>
</evidence>
<keyword evidence="4 6" id="KW-1133">Transmembrane helix</keyword>
<evidence type="ECO:0000256" key="4">
    <source>
        <dbReference type="ARBA" id="ARBA00022989"/>
    </source>
</evidence>
<evidence type="ECO:0000313" key="8">
    <source>
        <dbReference type="EMBL" id="OXA54990.1"/>
    </source>
</evidence>
<proteinExistence type="predicted"/>
<dbReference type="Proteomes" id="UP000198287">
    <property type="component" value="Unassembled WGS sequence"/>
</dbReference>
<keyword evidence="9" id="KW-1185">Reference proteome</keyword>
<reference evidence="8 9" key="1">
    <citation type="submission" date="2015-12" db="EMBL/GenBank/DDBJ databases">
        <title>The genome of Folsomia candida.</title>
        <authorList>
            <person name="Faddeeva A."/>
            <person name="Derks M.F."/>
            <person name="Anvar Y."/>
            <person name="Smit S."/>
            <person name="Van Straalen N."/>
            <person name="Roelofs D."/>
        </authorList>
    </citation>
    <scope>NUCLEOTIDE SEQUENCE [LARGE SCALE GENOMIC DNA]</scope>
    <source>
        <strain evidence="8 9">VU population</strain>
        <tissue evidence="8">Whole body</tissue>
    </source>
</reference>
<evidence type="ECO:0000256" key="5">
    <source>
        <dbReference type="ARBA" id="ARBA00023136"/>
    </source>
</evidence>
<dbReference type="OMA" id="LEMAPWI"/>
<dbReference type="EMBL" id="LNIX01000005">
    <property type="protein sequence ID" value="OXA54990.1"/>
    <property type="molecule type" value="Genomic_DNA"/>
</dbReference>
<dbReference type="GO" id="GO:0005886">
    <property type="term" value="C:plasma membrane"/>
    <property type="evidence" value="ECO:0007669"/>
    <property type="project" value="UniProtKB-SubCell"/>
</dbReference>
<evidence type="ECO:0000256" key="1">
    <source>
        <dbReference type="ARBA" id="ARBA00004651"/>
    </source>
</evidence>
<organism evidence="8 9">
    <name type="scientific">Folsomia candida</name>
    <name type="common">Springtail</name>
    <dbReference type="NCBI Taxonomy" id="158441"/>
    <lineage>
        <taxon>Eukaryota</taxon>
        <taxon>Metazoa</taxon>
        <taxon>Ecdysozoa</taxon>
        <taxon>Arthropoda</taxon>
        <taxon>Hexapoda</taxon>
        <taxon>Collembola</taxon>
        <taxon>Entomobryomorpha</taxon>
        <taxon>Isotomoidea</taxon>
        <taxon>Isotomidae</taxon>
        <taxon>Proisotominae</taxon>
        <taxon>Folsomia</taxon>
    </lineage>
</organism>
<feature type="transmembrane region" description="Helical" evidence="6">
    <location>
        <begin position="401"/>
        <end position="421"/>
    </location>
</feature>
<accession>A0A226EC11</accession>
<dbReference type="Pfam" id="PF12698">
    <property type="entry name" value="ABC2_membrane_3"/>
    <property type="match status" value="1"/>
</dbReference>
<evidence type="ECO:0000256" key="6">
    <source>
        <dbReference type="SAM" id="Phobius"/>
    </source>
</evidence>
<keyword evidence="2" id="KW-1003">Cell membrane</keyword>
<dbReference type="AlphaFoldDB" id="A0A226EC11"/>
<comment type="subcellular location">
    <subcellularLocation>
        <location evidence="1">Cell membrane</location>
        <topology evidence="1">Multi-pass membrane protein</topology>
    </subcellularLocation>
</comment>
<keyword evidence="3 6" id="KW-0812">Transmembrane</keyword>
<comment type="caution">
    <text evidence="8">The sequence shown here is derived from an EMBL/GenBank/DDBJ whole genome shotgun (WGS) entry which is preliminary data.</text>
</comment>
<feature type="transmembrane region" description="Helical" evidence="6">
    <location>
        <begin position="106"/>
        <end position="125"/>
    </location>
</feature>
<dbReference type="PANTHER" id="PTHR30294">
    <property type="entry name" value="MEMBRANE COMPONENT OF ABC TRANSPORTER YHHJ-RELATED"/>
    <property type="match status" value="1"/>
</dbReference>
<dbReference type="InterPro" id="IPR013525">
    <property type="entry name" value="ABC2_TM"/>
</dbReference>
<name>A0A226EC11_FOLCA</name>
<feature type="transmembrane region" description="Helical" evidence="6">
    <location>
        <begin position="459"/>
        <end position="480"/>
    </location>
</feature>
<feature type="transmembrane region" description="Helical" evidence="6">
    <location>
        <begin position="368"/>
        <end position="394"/>
    </location>
</feature>
<dbReference type="PANTHER" id="PTHR30294:SF38">
    <property type="entry name" value="TRANSPORT PERMEASE PROTEIN"/>
    <property type="match status" value="1"/>
</dbReference>
<evidence type="ECO:0000256" key="2">
    <source>
        <dbReference type="ARBA" id="ARBA00022475"/>
    </source>
</evidence>
<dbReference type="InterPro" id="IPR051449">
    <property type="entry name" value="ABC-2_transporter_component"/>
</dbReference>
<feature type="domain" description="ABC-2 type transporter transmembrane" evidence="7">
    <location>
        <begin position="104"/>
        <end position="478"/>
    </location>
</feature>